<sequence>MSRPLLAVVAGVGPGAGAAIAWKFASQYPVVCLARKSESFNDVVAEINSSGGKALGIATDLSSSTSLQAAMATIGAEFGEGYGLSAAIFNAGGKFVRKPFLELTQGEFASSCEVPGNGAFLFAQATIPLLLASVANSQHPPSLIFTGATAALKSSSQMAAFAAGKWIQRSLAQSLAKEFGPQGVHVSHAIVDGFVDTPQVRELVKETNPDAMISPAAIADAYWYLHMQPRNCFTWEMDIRPYVEKW</sequence>
<gene>
    <name evidence="1" type="ORF">BFW01_g10382</name>
</gene>
<reference evidence="1" key="2">
    <citation type="journal article" date="2018" name="DNA Res.">
        <title>Comparative genome and transcriptome analyses reveal adaptations to opportunistic infections in woody plant degrading pathogens of Botryosphaeriaceae.</title>
        <authorList>
            <person name="Yan J.Y."/>
            <person name="Zhao W.S."/>
            <person name="Chen Z."/>
            <person name="Xing Q.K."/>
            <person name="Zhang W."/>
            <person name="Chethana K.W.T."/>
            <person name="Xue M.F."/>
            <person name="Xu J.P."/>
            <person name="Phillips A.J.L."/>
            <person name="Wang Y."/>
            <person name="Liu J.H."/>
            <person name="Liu M."/>
            <person name="Zhou Y."/>
            <person name="Jayawardena R.S."/>
            <person name="Manawasinghe I.S."/>
            <person name="Huang J.B."/>
            <person name="Qiao G.H."/>
            <person name="Fu C.Y."/>
            <person name="Guo F.F."/>
            <person name="Dissanayake A.J."/>
            <person name="Peng Y.L."/>
            <person name="Hyde K.D."/>
            <person name="Li X.H."/>
        </authorList>
    </citation>
    <scope>NUCLEOTIDE SEQUENCE</scope>
    <source>
        <strain evidence="1">CSS-01s</strain>
    </source>
</reference>
<dbReference type="InterPro" id="IPR036291">
    <property type="entry name" value="NAD(P)-bd_dom_sf"/>
</dbReference>
<evidence type="ECO:0000313" key="1">
    <source>
        <dbReference type="EMBL" id="KAF9629179.1"/>
    </source>
</evidence>
<dbReference type="PANTHER" id="PTHR43431:SF7">
    <property type="entry name" value="OXIDOREDUCTASE, SHORT CHAIN DEHYDROGENASE_REDUCTASE FAMILY (AFU_ORTHOLOGUE AFUA_5G14000)"/>
    <property type="match status" value="1"/>
</dbReference>
<protein>
    <submittedName>
        <fullName evidence="1">Short-chain dehydrogenase/reductase SDR</fullName>
    </submittedName>
</protein>
<proteinExistence type="predicted"/>
<reference evidence="1" key="1">
    <citation type="submission" date="2016-08" db="EMBL/GenBank/DDBJ databases">
        <authorList>
            <person name="Yan J."/>
        </authorList>
    </citation>
    <scope>NUCLEOTIDE SEQUENCE</scope>
    <source>
        <strain evidence="1">CSS-01s</strain>
    </source>
</reference>
<dbReference type="InterPro" id="IPR002347">
    <property type="entry name" value="SDR_fam"/>
</dbReference>
<dbReference type="Proteomes" id="UP000627934">
    <property type="component" value="Unassembled WGS sequence"/>
</dbReference>
<name>A0A8H7IPD4_9PEZI</name>
<dbReference type="EMBL" id="MDYX01000024">
    <property type="protein sequence ID" value="KAF9629179.1"/>
    <property type="molecule type" value="Genomic_DNA"/>
</dbReference>
<comment type="caution">
    <text evidence="1">The sequence shown here is derived from an EMBL/GenBank/DDBJ whole genome shotgun (WGS) entry which is preliminary data.</text>
</comment>
<accession>A0A8H7IPD4</accession>
<dbReference type="Pfam" id="PF00106">
    <property type="entry name" value="adh_short"/>
    <property type="match status" value="1"/>
</dbReference>
<evidence type="ECO:0000313" key="2">
    <source>
        <dbReference type="Proteomes" id="UP000627934"/>
    </source>
</evidence>
<dbReference type="AlphaFoldDB" id="A0A8H7IPD4"/>
<dbReference type="Gene3D" id="3.40.50.720">
    <property type="entry name" value="NAD(P)-binding Rossmann-like Domain"/>
    <property type="match status" value="1"/>
</dbReference>
<dbReference type="SUPFAM" id="SSF51735">
    <property type="entry name" value="NAD(P)-binding Rossmann-fold domains"/>
    <property type="match status" value="1"/>
</dbReference>
<dbReference type="PANTHER" id="PTHR43431">
    <property type="entry name" value="OXIDOREDUCTASE, SHORT CHAIN DEHYDROGENASE/REDUCTASE FAMILY (AFU_ORTHOLOGUE AFUA_5G14000)"/>
    <property type="match status" value="1"/>
</dbReference>
<organism evidence="1 2">
    <name type="scientific">Lasiodiplodia theobromae</name>
    <dbReference type="NCBI Taxonomy" id="45133"/>
    <lineage>
        <taxon>Eukaryota</taxon>
        <taxon>Fungi</taxon>
        <taxon>Dikarya</taxon>
        <taxon>Ascomycota</taxon>
        <taxon>Pezizomycotina</taxon>
        <taxon>Dothideomycetes</taxon>
        <taxon>Dothideomycetes incertae sedis</taxon>
        <taxon>Botryosphaeriales</taxon>
        <taxon>Botryosphaeriaceae</taxon>
        <taxon>Lasiodiplodia</taxon>
    </lineage>
</organism>